<name>A0A662ZEL5_9GAMM</name>
<sequence length="176" mass="19738">MKKLLITAAGALALITNVANADPKPLGLEIGKATISDFEQKFPQATYIDNNLYTSGRMYSLNSREVALEGLQKDVVFIFNRDESLAGVLMTFNKDKFNELNGQLKKKYKKVIKSVIPFVGNKLVKYKDGNSVVELNAPHLSFEMELSYLSDSFIKTINAQIQKNENAKKQQESELL</sequence>
<dbReference type="AlphaFoldDB" id="A0A662ZEL5"/>
<reference evidence="2 3" key="1">
    <citation type="submission" date="2016-10" db="EMBL/GenBank/DDBJ databases">
        <authorList>
            <person name="Varghese N."/>
            <person name="Submissions S."/>
        </authorList>
    </citation>
    <scope>NUCLEOTIDE SEQUENCE [LARGE SCALE GENOMIC DNA]</scope>
    <source>
        <strain evidence="2 3">22B</strain>
    </source>
</reference>
<protein>
    <submittedName>
        <fullName evidence="2">Uncharacterized protein</fullName>
    </submittedName>
</protein>
<proteinExistence type="predicted"/>
<gene>
    <name evidence="2" type="ORF">SAMN04487865_11224</name>
</gene>
<dbReference type="Proteomes" id="UP000243374">
    <property type="component" value="Unassembled WGS sequence"/>
</dbReference>
<keyword evidence="3" id="KW-1185">Reference proteome</keyword>
<feature type="signal peptide" evidence="1">
    <location>
        <begin position="1"/>
        <end position="21"/>
    </location>
</feature>
<dbReference type="RefSeq" id="WP_074841950.1">
    <property type="nucleotide sequence ID" value="NZ_CP047056.1"/>
</dbReference>
<dbReference type="OrthoDB" id="9157438at2"/>
<accession>A0A662ZEL5</accession>
<evidence type="ECO:0000313" key="3">
    <source>
        <dbReference type="Proteomes" id="UP000243374"/>
    </source>
</evidence>
<evidence type="ECO:0000313" key="2">
    <source>
        <dbReference type="EMBL" id="SFK58291.1"/>
    </source>
</evidence>
<keyword evidence="1" id="KW-0732">Signal</keyword>
<dbReference type="EMBL" id="FOSF01000122">
    <property type="protein sequence ID" value="SFK58291.1"/>
    <property type="molecule type" value="Genomic_DNA"/>
</dbReference>
<organism evidence="2 3">
    <name type="scientific">Succinivibrio dextrinosolvens</name>
    <dbReference type="NCBI Taxonomy" id="83771"/>
    <lineage>
        <taxon>Bacteria</taxon>
        <taxon>Pseudomonadati</taxon>
        <taxon>Pseudomonadota</taxon>
        <taxon>Gammaproteobacteria</taxon>
        <taxon>Aeromonadales</taxon>
        <taxon>Succinivibrionaceae</taxon>
        <taxon>Succinivibrio</taxon>
    </lineage>
</organism>
<evidence type="ECO:0000256" key="1">
    <source>
        <dbReference type="SAM" id="SignalP"/>
    </source>
</evidence>
<feature type="chain" id="PRO_5024850465" evidence="1">
    <location>
        <begin position="22"/>
        <end position="176"/>
    </location>
</feature>